<name>A0A1H8EFS2_9RHOB</name>
<dbReference type="PANTHER" id="PTHR13194">
    <property type="entry name" value="COMPLEX I INTERMEDIATE-ASSOCIATED PROTEIN 30"/>
    <property type="match status" value="1"/>
</dbReference>
<dbReference type="InterPro" id="IPR013857">
    <property type="entry name" value="NADH-UbQ_OxRdtase-assoc_prot30"/>
</dbReference>
<gene>
    <name evidence="3" type="ORF">SAMN04488003_110107</name>
</gene>
<dbReference type="STRING" id="245187.SAMN04488003_110107"/>
<reference evidence="3 4" key="1">
    <citation type="submission" date="2016-10" db="EMBL/GenBank/DDBJ databases">
        <authorList>
            <person name="de Groot N.N."/>
        </authorList>
    </citation>
    <scope>NUCLEOTIDE SEQUENCE [LARGE SCALE GENOMIC DNA]</scope>
    <source>
        <strain evidence="3 4">DSM 16213</strain>
    </source>
</reference>
<comment type="similarity">
    <text evidence="1">Belongs to the CIA30 family.</text>
</comment>
<accession>A0A1H8EFS2</accession>
<dbReference type="Pfam" id="PF08547">
    <property type="entry name" value="CIA30"/>
    <property type="match status" value="1"/>
</dbReference>
<dbReference type="PANTHER" id="PTHR13194:SF19">
    <property type="entry name" value="NAD(P)-BINDING ROSSMANN-FOLD SUPERFAMILY PROTEIN"/>
    <property type="match status" value="1"/>
</dbReference>
<sequence>MDLQLDWEFVADTVMGGVSTGRVTRAHVAGRDAARLTGLVSLENDGGFVQMAADLPPGVDARDHAGLWLDVYGDGQSYDLRLRTTDLARPWQSFRASFAAPAAWTQVRIPFAALVPHKTEATFQPENLRRIGILAIGQAGPADVAVAGIGLYV</sequence>
<organism evidence="3 4">
    <name type="scientific">Loktanella fryxellensis</name>
    <dbReference type="NCBI Taxonomy" id="245187"/>
    <lineage>
        <taxon>Bacteria</taxon>
        <taxon>Pseudomonadati</taxon>
        <taxon>Pseudomonadota</taxon>
        <taxon>Alphaproteobacteria</taxon>
        <taxon>Rhodobacterales</taxon>
        <taxon>Roseobacteraceae</taxon>
        <taxon>Loktanella</taxon>
    </lineage>
</organism>
<dbReference type="EMBL" id="FOCI01000010">
    <property type="protein sequence ID" value="SEN18355.1"/>
    <property type="molecule type" value="Genomic_DNA"/>
</dbReference>
<dbReference type="OrthoDB" id="442188at2"/>
<dbReference type="Proteomes" id="UP000199585">
    <property type="component" value="Unassembled WGS sequence"/>
</dbReference>
<protein>
    <submittedName>
        <fullName evidence="3">Complex I intermediate-associated protein 30 (CIA30)</fullName>
    </submittedName>
</protein>
<evidence type="ECO:0000256" key="1">
    <source>
        <dbReference type="ARBA" id="ARBA00007884"/>
    </source>
</evidence>
<keyword evidence="4" id="KW-1185">Reference proteome</keyword>
<dbReference type="InterPro" id="IPR008979">
    <property type="entry name" value="Galactose-bd-like_sf"/>
</dbReference>
<feature type="domain" description="NADH:ubiquinone oxidoreductase intermediate-associated protein 30" evidence="2">
    <location>
        <begin position="6"/>
        <end position="141"/>
    </location>
</feature>
<dbReference type="AlphaFoldDB" id="A0A1H8EFS2"/>
<evidence type="ECO:0000313" key="4">
    <source>
        <dbReference type="Proteomes" id="UP000199585"/>
    </source>
</evidence>
<dbReference type="RefSeq" id="WP_089902366.1">
    <property type="nucleotide sequence ID" value="NZ_FOCI01000010.1"/>
</dbReference>
<evidence type="ECO:0000313" key="3">
    <source>
        <dbReference type="EMBL" id="SEN18355.1"/>
    </source>
</evidence>
<proteinExistence type="inferred from homology"/>
<evidence type="ECO:0000259" key="2">
    <source>
        <dbReference type="Pfam" id="PF08547"/>
    </source>
</evidence>
<dbReference type="SUPFAM" id="SSF49785">
    <property type="entry name" value="Galactose-binding domain-like"/>
    <property type="match status" value="1"/>
</dbReference>
<dbReference type="InterPro" id="IPR039131">
    <property type="entry name" value="NDUFAF1"/>
</dbReference>